<dbReference type="Pfam" id="PF13372">
    <property type="entry name" value="Alginate_exp"/>
    <property type="match status" value="1"/>
</dbReference>
<feature type="domain" description="Alginate export" evidence="2">
    <location>
        <begin position="120"/>
        <end position="260"/>
    </location>
</feature>
<keyword evidence="1" id="KW-0732">Signal</keyword>
<dbReference type="EMBL" id="JARVCO010000010">
    <property type="protein sequence ID" value="MDZ8119395.1"/>
    <property type="molecule type" value="Genomic_DNA"/>
</dbReference>
<accession>A0ABU5MYV5</accession>
<organism evidence="3 4">
    <name type="scientific">Pontiella agarivorans</name>
    <dbReference type="NCBI Taxonomy" id="3038953"/>
    <lineage>
        <taxon>Bacteria</taxon>
        <taxon>Pseudomonadati</taxon>
        <taxon>Kiritimatiellota</taxon>
        <taxon>Kiritimatiellia</taxon>
        <taxon>Kiritimatiellales</taxon>
        <taxon>Pontiellaceae</taxon>
        <taxon>Pontiella</taxon>
    </lineage>
</organism>
<proteinExistence type="predicted"/>
<evidence type="ECO:0000259" key="2">
    <source>
        <dbReference type="Pfam" id="PF13372"/>
    </source>
</evidence>
<evidence type="ECO:0000313" key="3">
    <source>
        <dbReference type="EMBL" id="MDZ8119395.1"/>
    </source>
</evidence>
<feature type="signal peptide" evidence="1">
    <location>
        <begin position="1"/>
        <end position="17"/>
    </location>
</feature>
<evidence type="ECO:0000256" key="1">
    <source>
        <dbReference type="SAM" id="SignalP"/>
    </source>
</evidence>
<name>A0ABU5MYV5_9BACT</name>
<dbReference type="SUPFAM" id="SSF56935">
    <property type="entry name" value="Porins"/>
    <property type="match status" value="1"/>
</dbReference>
<reference evidence="3 4" key="1">
    <citation type="journal article" date="2024" name="Appl. Environ. Microbiol.">
        <title>Pontiella agarivorans sp. nov., a novel marine anaerobic bacterium capable of degrading macroalgal polysaccharides and fixing nitrogen.</title>
        <authorList>
            <person name="Liu N."/>
            <person name="Kivenson V."/>
            <person name="Peng X."/>
            <person name="Cui Z."/>
            <person name="Lankiewicz T.S."/>
            <person name="Gosselin K.M."/>
            <person name="English C.J."/>
            <person name="Blair E.M."/>
            <person name="O'Malley M.A."/>
            <person name="Valentine D.L."/>
        </authorList>
    </citation>
    <scope>NUCLEOTIDE SEQUENCE [LARGE SCALE GENOMIC DNA]</scope>
    <source>
        <strain evidence="3 4">NLcol2</strain>
    </source>
</reference>
<dbReference type="Proteomes" id="UP001290861">
    <property type="component" value="Unassembled WGS sequence"/>
</dbReference>
<dbReference type="Gene3D" id="2.40.160.10">
    <property type="entry name" value="Porin"/>
    <property type="match status" value="1"/>
</dbReference>
<dbReference type="RefSeq" id="WP_322609179.1">
    <property type="nucleotide sequence ID" value="NZ_JARVCO010000010.1"/>
</dbReference>
<sequence length="412" mass="45185">MKHLLMTATLVASAAYAAENAKIVEPEKAEVEQTKGHQEWPSLDEWANAEKLKEGQLSAEVLLGYEYADQSGNGLKTANALLSRTRVSYEIQNDEGFGGKILGQYVAPINDHFSPEDPAYDTVADPESFRLHEAYLSYTGYDTLARVGSQEIILDNARFIGNVGWRFNAQSFNAGLVKNDSIESLTLLYAYADSINATDGDINHTRQYHLMNGEYKLGENNRVSAFAYLQRNNGSADIDTFGARFWGKNESFEHNAMLAFQRDAYYGSLSGMLDLEAADIELGAEYISGGDSSREQFQTLNGTAHAFNGWADVFLGTGAGLPLGLVDVWLKGIVTPSESLDLIAVYHYFNTAASTPAGTFSGNLGNEIDAMVKYKVCKNFDALTGAAFYMKGESGSPTPDKTVFWIRGTLRF</sequence>
<evidence type="ECO:0000313" key="4">
    <source>
        <dbReference type="Proteomes" id="UP001290861"/>
    </source>
</evidence>
<dbReference type="InterPro" id="IPR023614">
    <property type="entry name" value="Porin_dom_sf"/>
</dbReference>
<keyword evidence="4" id="KW-1185">Reference proteome</keyword>
<comment type="caution">
    <text evidence="3">The sequence shown here is derived from an EMBL/GenBank/DDBJ whole genome shotgun (WGS) entry which is preliminary data.</text>
</comment>
<gene>
    <name evidence="3" type="ORF">P9H32_12255</name>
</gene>
<dbReference type="InterPro" id="IPR025388">
    <property type="entry name" value="Alginate_export_dom"/>
</dbReference>
<feature type="chain" id="PRO_5046433604" description="Alginate export domain-containing protein" evidence="1">
    <location>
        <begin position="18"/>
        <end position="412"/>
    </location>
</feature>
<protein>
    <recommendedName>
        <fullName evidence="2">Alginate export domain-containing protein</fullName>
    </recommendedName>
</protein>